<dbReference type="PANTHER" id="PTHR30537">
    <property type="entry name" value="HTH-TYPE TRANSCRIPTIONAL REGULATOR"/>
    <property type="match status" value="1"/>
</dbReference>
<dbReference type="InterPro" id="IPR036388">
    <property type="entry name" value="WH-like_DNA-bd_sf"/>
</dbReference>
<evidence type="ECO:0000256" key="2">
    <source>
        <dbReference type="ARBA" id="ARBA00023015"/>
    </source>
</evidence>
<dbReference type="SUPFAM" id="SSF46785">
    <property type="entry name" value="Winged helix' DNA-binding domain"/>
    <property type="match status" value="1"/>
</dbReference>
<dbReference type="Gene3D" id="1.10.10.10">
    <property type="entry name" value="Winged helix-like DNA-binding domain superfamily/Winged helix DNA-binding domain"/>
    <property type="match status" value="1"/>
</dbReference>
<evidence type="ECO:0000256" key="1">
    <source>
        <dbReference type="ARBA" id="ARBA00009437"/>
    </source>
</evidence>
<name>A0ABX9PVZ4_9GAMM</name>
<evidence type="ECO:0000313" key="7">
    <source>
        <dbReference type="Proteomes" id="UP000284853"/>
    </source>
</evidence>
<keyword evidence="4" id="KW-0804">Transcription</keyword>
<dbReference type="InterPro" id="IPR036390">
    <property type="entry name" value="WH_DNA-bd_sf"/>
</dbReference>
<dbReference type="InterPro" id="IPR005119">
    <property type="entry name" value="LysR_subst-bd"/>
</dbReference>
<dbReference type="InterPro" id="IPR058163">
    <property type="entry name" value="LysR-type_TF_proteobact-type"/>
</dbReference>
<dbReference type="Pfam" id="PF03466">
    <property type="entry name" value="LysR_substrate"/>
    <property type="match status" value="1"/>
</dbReference>
<dbReference type="SUPFAM" id="SSF53850">
    <property type="entry name" value="Periplasmic binding protein-like II"/>
    <property type="match status" value="1"/>
</dbReference>
<evidence type="ECO:0000313" key="6">
    <source>
        <dbReference type="EMBL" id="RKF68202.1"/>
    </source>
</evidence>
<dbReference type="RefSeq" id="WP_120161102.1">
    <property type="nucleotide sequence ID" value="NZ_NSDJ01000001.1"/>
</dbReference>
<keyword evidence="2" id="KW-0805">Transcription regulation</keyword>
<comment type="caution">
    <text evidence="6">The sequence shown here is derived from an EMBL/GenBank/DDBJ whole genome shotgun (WGS) entry which is preliminary data.</text>
</comment>
<proteinExistence type="inferred from homology"/>
<dbReference type="Gene3D" id="3.40.190.290">
    <property type="match status" value="1"/>
</dbReference>
<dbReference type="Pfam" id="PF00126">
    <property type="entry name" value="HTH_1"/>
    <property type="match status" value="1"/>
</dbReference>
<dbReference type="EMBL" id="NSDJ01000001">
    <property type="protein sequence ID" value="RKF68202.1"/>
    <property type="molecule type" value="Genomic_DNA"/>
</dbReference>
<dbReference type="InterPro" id="IPR000847">
    <property type="entry name" value="LysR_HTH_N"/>
</dbReference>
<protein>
    <submittedName>
        <fullName evidence="6">Transcriptional regulator</fullName>
    </submittedName>
</protein>
<reference evidence="6 7" key="1">
    <citation type="submission" date="2017-08" db="EMBL/GenBank/DDBJ databases">
        <title>Comparative genomics of bacteria isolated from necrotic lesions of AOD affected trees.</title>
        <authorList>
            <person name="Doonan J."/>
            <person name="Denman S."/>
            <person name="Mcdonald J.E."/>
        </authorList>
    </citation>
    <scope>NUCLEOTIDE SEQUENCE [LARGE SCALE GENOMIC DNA]</scope>
    <source>
        <strain evidence="6 7">CIP 105588</strain>
    </source>
</reference>
<evidence type="ECO:0000259" key="5">
    <source>
        <dbReference type="PROSITE" id="PS50931"/>
    </source>
</evidence>
<accession>A0ABX9PVZ4</accession>
<organism evidence="6 7">
    <name type="scientific">Rahnella variigena</name>
    <dbReference type="NCBI Taxonomy" id="574964"/>
    <lineage>
        <taxon>Bacteria</taxon>
        <taxon>Pseudomonadati</taxon>
        <taxon>Pseudomonadota</taxon>
        <taxon>Gammaproteobacteria</taxon>
        <taxon>Enterobacterales</taxon>
        <taxon>Yersiniaceae</taxon>
        <taxon>Rahnella</taxon>
    </lineage>
</organism>
<dbReference type="PROSITE" id="PS50931">
    <property type="entry name" value="HTH_LYSR"/>
    <property type="match status" value="1"/>
</dbReference>
<gene>
    <name evidence="6" type="ORF">CKQ54_07420</name>
</gene>
<comment type="similarity">
    <text evidence="1">Belongs to the LysR transcriptional regulatory family.</text>
</comment>
<dbReference type="PANTHER" id="PTHR30537:SF5">
    <property type="entry name" value="HTH-TYPE TRANSCRIPTIONAL ACTIVATOR TTDR-RELATED"/>
    <property type="match status" value="1"/>
</dbReference>
<dbReference type="Proteomes" id="UP000284853">
    <property type="component" value="Unassembled WGS sequence"/>
</dbReference>
<sequence>MNTPSLHLVQTFVAVVEHHSFVRAASALGITPSSVSRFIKMLEQELSTTLLNRTTRAMSLTETGKRYYAECHQALLQLNNAAGMVRDEQTLPYGVLVVSAPVAFGHTHIVPYLSEFLATCPQVQLDLRLTDDYVDLVSEGIMLAFRIGRLKDSSLIAHKMLDNRRILVAAPAYLKKRGTPLSAEDLHEHECIVSSASQDGVLWRLFLNAEGSNARESNGEERILAPKGSVKVDNADAARRLCIDGQGIAFHSAVTMAAAIAAGDLVQVLPQWTGRETGVYCVRPNRRTGPAAKALLDFLAARWQRQ</sequence>
<keyword evidence="3" id="KW-0238">DNA-binding</keyword>
<evidence type="ECO:0000256" key="3">
    <source>
        <dbReference type="ARBA" id="ARBA00023125"/>
    </source>
</evidence>
<dbReference type="CDD" id="cd08422">
    <property type="entry name" value="PBP2_CrgA_like"/>
    <property type="match status" value="1"/>
</dbReference>
<feature type="domain" description="HTH lysR-type" evidence="5">
    <location>
        <begin position="4"/>
        <end position="61"/>
    </location>
</feature>
<keyword evidence="7" id="KW-1185">Reference proteome</keyword>
<dbReference type="GeneID" id="302708629"/>
<evidence type="ECO:0000256" key="4">
    <source>
        <dbReference type="ARBA" id="ARBA00023163"/>
    </source>
</evidence>